<dbReference type="InterPro" id="IPR004841">
    <property type="entry name" value="AA-permease/SLC12A_dom"/>
</dbReference>
<evidence type="ECO:0000256" key="2">
    <source>
        <dbReference type="ARBA" id="ARBA00010593"/>
    </source>
</evidence>
<dbReference type="FunFam" id="1.20.1740.10:FF:000013">
    <property type="entry name" value="Solute carrier family 12 member"/>
    <property type="match status" value="1"/>
</dbReference>
<evidence type="ECO:0000259" key="8">
    <source>
        <dbReference type="Pfam" id="PF00324"/>
    </source>
</evidence>
<dbReference type="PANTHER" id="PTHR11827">
    <property type="entry name" value="SOLUTE CARRIER FAMILY 12, CATION COTRANSPORTERS"/>
    <property type="match status" value="1"/>
</dbReference>
<accession>A0A3B0UHQ8</accession>
<organism evidence="9">
    <name type="scientific">hydrothermal vent metagenome</name>
    <dbReference type="NCBI Taxonomy" id="652676"/>
    <lineage>
        <taxon>unclassified sequences</taxon>
        <taxon>metagenomes</taxon>
        <taxon>ecological metagenomes</taxon>
    </lineage>
</organism>
<feature type="transmembrane region" description="Helical" evidence="7">
    <location>
        <begin position="12"/>
        <end position="35"/>
    </location>
</feature>
<feature type="domain" description="Amino acid permease/ SLC12A" evidence="8">
    <location>
        <begin position="16"/>
        <end position="433"/>
    </location>
</feature>
<dbReference type="PANTHER" id="PTHR11827:SF72">
    <property type="entry name" value="GH08340P"/>
    <property type="match status" value="1"/>
</dbReference>
<gene>
    <name evidence="9" type="ORF">MNBD_BACTEROID06-1847</name>
</gene>
<dbReference type="AlphaFoldDB" id="A0A3B0UHQ8"/>
<feature type="transmembrane region" description="Helical" evidence="7">
    <location>
        <begin position="412"/>
        <end position="429"/>
    </location>
</feature>
<keyword evidence="5 7" id="KW-1133">Transmembrane helix</keyword>
<dbReference type="GO" id="GO:0016020">
    <property type="term" value="C:membrane"/>
    <property type="evidence" value="ECO:0007669"/>
    <property type="project" value="UniProtKB-SubCell"/>
</dbReference>
<feature type="transmembrane region" description="Helical" evidence="7">
    <location>
        <begin position="233"/>
        <end position="253"/>
    </location>
</feature>
<evidence type="ECO:0000256" key="1">
    <source>
        <dbReference type="ARBA" id="ARBA00004141"/>
    </source>
</evidence>
<dbReference type="InterPro" id="IPR004842">
    <property type="entry name" value="SLC12A_fam"/>
</dbReference>
<feature type="transmembrane region" description="Helical" evidence="7">
    <location>
        <begin position="200"/>
        <end position="221"/>
    </location>
</feature>
<feature type="non-terminal residue" evidence="9">
    <location>
        <position position="498"/>
    </location>
</feature>
<feature type="transmembrane region" description="Helical" evidence="7">
    <location>
        <begin position="41"/>
        <end position="64"/>
    </location>
</feature>
<evidence type="ECO:0000256" key="7">
    <source>
        <dbReference type="SAM" id="Phobius"/>
    </source>
</evidence>
<comment type="similarity">
    <text evidence="2">Belongs to the SLC12A transporter family.</text>
</comment>
<keyword evidence="3" id="KW-0813">Transport</keyword>
<dbReference type="Gene3D" id="1.20.1740.10">
    <property type="entry name" value="Amino acid/polyamine transporter I"/>
    <property type="match status" value="1"/>
</dbReference>
<feature type="transmembrane region" description="Helical" evidence="7">
    <location>
        <begin position="273"/>
        <end position="298"/>
    </location>
</feature>
<dbReference type="PIRSF" id="PIRSF006060">
    <property type="entry name" value="AA_transporter"/>
    <property type="match status" value="1"/>
</dbReference>
<reference evidence="9" key="1">
    <citation type="submission" date="2018-06" db="EMBL/GenBank/DDBJ databases">
        <authorList>
            <person name="Zhirakovskaya E."/>
        </authorList>
    </citation>
    <scope>NUCLEOTIDE SEQUENCE</scope>
</reference>
<feature type="transmembrane region" description="Helical" evidence="7">
    <location>
        <begin position="85"/>
        <end position="110"/>
    </location>
</feature>
<dbReference type="EMBL" id="UOES01000060">
    <property type="protein sequence ID" value="VAW26072.1"/>
    <property type="molecule type" value="Genomic_DNA"/>
</dbReference>
<proteinExistence type="inferred from homology"/>
<evidence type="ECO:0000313" key="9">
    <source>
        <dbReference type="EMBL" id="VAW26072.1"/>
    </source>
</evidence>
<sequence length="498" mass="54265">MRDLVNNKAKFGTAPVFFTAISTILGAIMFLRFGYAVANVGFMGTLMIILFGHLVTIPTGMAIAEIATNQRVRGGGEYYIISRSFGINIGAAIGIALYLSQAISVAFYLIAFAEAFDPVINWLQTNYDIILTKRMISVGALVIVAILMLTKGANLGMSALYAVVAILFVSLISFFMGEPTVAASGIGFHFYSKVENQDGFFKVFAICFPAFTGMTAGVGLSGDLKNPQKSIPIGTLLATFSGLIIYVFIAYKLTTSATPYELNNDQLIMQKIASWGLIIPIGLAAATISSTLGSIMVAPRTLQALSQDKVFPSLSLNKWLSKAKGGSNEPFNATMLTLGIAAIFVAMGSVNTVATVISMFFMVTYGAICLVSFLNHFAADPAYRPDFKSKWYISLLGFLLTNFLMFKMDPGYAVASIIVMVGLYFMVANTRKNYSGMSKVFQGVIYQMNRRLQVFIQSTEKDNDNWRPSVICLSPDFFKRPAAFTLMSWLSYRSGFGT</sequence>
<evidence type="ECO:0000256" key="6">
    <source>
        <dbReference type="ARBA" id="ARBA00023136"/>
    </source>
</evidence>
<protein>
    <recommendedName>
        <fullName evidence="8">Amino acid permease/ SLC12A domain-containing protein</fullName>
    </recommendedName>
</protein>
<keyword evidence="6 7" id="KW-0472">Membrane</keyword>
<feature type="transmembrane region" description="Helical" evidence="7">
    <location>
        <begin position="331"/>
        <end position="350"/>
    </location>
</feature>
<comment type="subcellular location">
    <subcellularLocation>
        <location evidence="1">Membrane</location>
        <topology evidence="1">Multi-pass membrane protein</topology>
    </subcellularLocation>
</comment>
<name>A0A3B0UHQ8_9ZZZZ</name>
<feature type="transmembrane region" description="Helical" evidence="7">
    <location>
        <begin position="130"/>
        <end position="149"/>
    </location>
</feature>
<feature type="transmembrane region" description="Helical" evidence="7">
    <location>
        <begin position="161"/>
        <end position="188"/>
    </location>
</feature>
<keyword evidence="4 7" id="KW-0812">Transmembrane</keyword>
<dbReference type="Pfam" id="PF00324">
    <property type="entry name" value="AA_permease"/>
    <property type="match status" value="1"/>
</dbReference>
<dbReference type="GO" id="GO:0015377">
    <property type="term" value="F:chloride:monoatomic cation symporter activity"/>
    <property type="evidence" value="ECO:0007669"/>
    <property type="project" value="InterPro"/>
</dbReference>
<evidence type="ECO:0000256" key="3">
    <source>
        <dbReference type="ARBA" id="ARBA00022448"/>
    </source>
</evidence>
<evidence type="ECO:0000256" key="5">
    <source>
        <dbReference type="ARBA" id="ARBA00022989"/>
    </source>
</evidence>
<feature type="transmembrane region" description="Helical" evidence="7">
    <location>
        <begin position="356"/>
        <end position="377"/>
    </location>
</feature>
<evidence type="ECO:0000256" key="4">
    <source>
        <dbReference type="ARBA" id="ARBA00022692"/>
    </source>
</evidence>